<dbReference type="InterPro" id="IPR002028">
    <property type="entry name" value="Trp_synthase_suA"/>
</dbReference>
<keyword evidence="6 9" id="KW-0057">Aromatic amino acid biosynthesis</keyword>
<evidence type="ECO:0000256" key="4">
    <source>
        <dbReference type="ARBA" id="ARBA00022605"/>
    </source>
</evidence>
<evidence type="ECO:0000256" key="9">
    <source>
        <dbReference type="HAMAP-Rule" id="MF_00131"/>
    </source>
</evidence>
<dbReference type="NCBIfam" id="TIGR00262">
    <property type="entry name" value="trpA"/>
    <property type="match status" value="1"/>
</dbReference>
<geneLocation type="chloroplast" evidence="11"/>
<dbReference type="PROSITE" id="PS00167">
    <property type="entry name" value="TRP_SYNTHASE_ALPHA"/>
    <property type="match status" value="1"/>
</dbReference>
<comment type="similarity">
    <text evidence="9 10">Belongs to the TrpA family.</text>
</comment>
<evidence type="ECO:0000256" key="3">
    <source>
        <dbReference type="ARBA" id="ARBA00011270"/>
    </source>
</evidence>
<keyword evidence="5 9" id="KW-0822">Tryptophan biosynthesis</keyword>
<dbReference type="InterPro" id="IPR013785">
    <property type="entry name" value="Aldolase_TIM"/>
</dbReference>
<comment type="subcellular location">
    <subcellularLocation>
        <location evidence="9">Plastid</location>
        <location evidence="9">Chloroplast</location>
    </subcellularLocation>
</comment>
<dbReference type="PANTHER" id="PTHR43406:SF1">
    <property type="entry name" value="TRYPTOPHAN SYNTHASE ALPHA CHAIN, CHLOROPLASTIC"/>
    <property type="match status" value="1"/>
</dbReference>
<feature type="active site" description="Proton acceptor" evidence="9">
    <location>
        <position position="66"/>
    </location>
</feature>
<evidence type="ECO:0000256" key="2">
    <source>
        <dbReference type="ARBA" id="ARBA00004733"/>
    </source>
</evidence>
<evidence type="ECO:0000256" key="10">
    <source>
        <dbReference type="RuleBase" id="RU003662"/>
    </source>
</evidence>
<accession>W0RYW5</accession>
<dbReference type="SUPFAM" id="SSF51366">
    <property type="entry name" value="Ribulose-phoshate binding barrel"/>
    <property type="match status" value="1"/>
</dbReference>
<comment type="subunit">
    <text evidence="3 9">Tetramer of two alpha and two beta chains.</text>
</comment>
<comment type="pathway">
    <text evidence="2 9">Amino-acid biosynthesis; L-tryptophan biosynthesis; L-tryptophan from chorismate: step 5/5.</text>
</comment>
<keyword evidence="7 9" id="KW-0456">Lyase</keyword>
<proteinExistence type="inferred from homology"/>
<evidence type="ECO:0000256" key="1">
    <source>
        <dbReference type="ARBA" id="ARBA00003365"/>
    </source>
</evidence>
<dbReference type="CDD" id="cd04724">
    <property type="entry name" value="Tryptophan_synthase_alpha"/>
    <property type="match status" value="1"/>
</dbReference>
<keyword evidence="11" id="KW-0150">Chloroplast</keyword>
<sequence>MKIIRFIYMLSISDTFQQLKGKCAFIPFVTAGNPSLDTTEKILKILDEYGADIIEVGLPYSDPLADGPVIQEASARALTAGASFDKVINMLEKVIPHLTTPVVLFTYYNPIISKGPENFVSIIAKIGVKGLLVPDLPLEESEYLLKITKEYGIEMIMLIAPTSPISRVEAIAKMATGCIYLVSSTGVTGLRDSFAINIKDLVKQIKSFTNIPIIIGFGISTAEHIKQVKKWGVEGIVMGSAFVKILLNNEVDHSSQIKDLCIVSKKAVEEPNLV</sequence>
<dbReference type="PANTHER" id="PTHR43406">
    <property type="entry name" value="TRYPTOPHAN SYNTHASE, ALPHA CHAIN"/>
    <property type="match status" value="1"/>
</dbReference>
<keyword evidence="4 9" id="KW-0028">Amino-acid biosynthesis</keyword>
<comment type="function">
    <text evidence="1 9">The alpha subunit is responsible for the aldol cleavage of indoleglycerol phosphate to indole and glyceraldehyde 3-phosphate.</text>
</comment>
<dbReference type="RefSeq" id="YP_008965800.1">
    <property type="nucleotide sequence ID" value="NC_023133.1"/>
</dbReference>
<keyword evidence="11" id="KW-0934">Plastid</keyword>
<evidence type="ECO:0000256" key="6">
    <source>
        <dbReference type="ARBA" id="ARBA00023141"/>
    </source>
</evidence>
<dbReference type="EC" id="4.2.1.20" evidence="9"/>
<dbReference type="InterPro" id="IPR011060">
    <property type="entry name" value="RibuloseP-bd_barrel"/>
</dbReference>
<dbReference type="GO" id="GO:0005829">
    <property type="term" value="C:cytosol"/>
    <property type="evidence" value="ECO:0007669"/>
    <property type="project" value="TreeGrafter"/>
</dbReference>
<dbReference type="FunFam" id="3.20.20.70:FF:000037">
    <property type="entry name" value="Tryptophan synthase alpha chain"/>
    <property type="match status" value="1"/>
</dbReference>
<organism evidence="11">
    <name type="scientific">Porphyridium purpureum</name>
    <name type="common">Red alga</name>
    <name type="synonym">Porphyridium cruentum</name>
    <dbReference type="NCBI Taxonomy" id="35688"/>
    <lineage>
        <taxon>Eukaryota</taxon>
        <taxon>Rhodophyta</taxon>
        <taxon>Bangiophyceae</taxon>
        <taxon>Porphyridiales</taxon>
        <taxon>Porphyridiaceae</taxon>
        <taxon>Porphyridium</taxon>
    </lineage>
</organism>
<evidence type="ECO:0000256" key="8">
    <source>
        <dbReference type="ARBA" id="ARBA00049047"/>
    </source>
</evidence>
<dbReference type="EMBL" id="AP012987">
    <property type="protein sequence ID" value="BAO23776.1"/>
    <property type="molecule type" value="Genomic_DNA"/>
</dbReference>
<dbReference type="Pfam" id="PF00290">
    <property type="entry name" value="Trp_syntA"/>
    <property type="match status" value="1"/>
</dbReference>
<evidence type="ECO:0000256" key="7">
    <source>
        <dbReference type="ARBA" id="ARBA00023239"/>
    </source>
</evidence>
<dbReference type="AlphaFoldDB" id="W0RYW5"/>
<evidence type="ECO:0000256" key="5">
    <source>
        <dbReference type="ARBA" id="ARBA00022822"/>
    </source>
</evidence>
<comment type="catalytic activity">
    <reaction evidence="8 9">
        <text>(1S,2R)-1-C-(indol-3-yl)glycerol 3-phosphate + L-serine = D-glyceraldehyde 3-phosphate + L-tryptophan + H2O</text>
        <dbReference type="Rhea" id="RHEA:10532"/>
        <dbReference type="ChEBI" id="CHEBI:15377"/>
        <dbReference type="ChEBI" id="CHEBI:33384"/>
        <dbReference type="ChEBI" id="CHEBI:57912"/>
        <dbReference type="ChEBI" id="CHEBI:58866"/>
        <dbReference type="ChEBI" id="CHEBI:59776"/>
        <dbReference type="EC" id="4.2.1.20"/>
    </reaction>
</comment>
<dbReference type="HAMAP" id="MF_00131">
    <property type="entry name" value="Trp_synth_alpha"/>
    <property type="match status" value="1"/>
</dbReference>
<feature type="active site" description="Proton acceptor" evidence="9">
    <location>
        <position position="55"/>
    </location>
</feature>
<name>W0RYW5_PORPP</name>
<dbReference type="InterPro" id="IPR018204">
    <property type="entry name" value="Trp_synthase_alpha_AS"/>
</dbReference>
<evidence type="ECO:0000313" key="11">
    <source>
        <dbReference type="EMBL" id="BAO23776.1"/>
    </source>
</evidence>
<dbReference type="GO" id="GO:0009507">
    <property type="term" value="C:chloroplast"/>
    <property type="evidence" value="ECO:0007669"/>
    <property type="project" value="UniProtKB-SubCell"/>
</dbReference>
<gene>
    <name evidence="9 11" type="primary">trpA</name>
</gene>
<dbReference type="GO" id="GO:0004834">
    <property type="term" value="F:tryptophan synthase activity"/>
    <property type="evidence" value="ECO:0007669"/>
    <property type="project" value="UniProtKB-UniRule"/>
</dbReference>
<protein>
    <recommendedName>
        <fullName evidence="9">Tryptophan synthase alpha chain</fullName>
        <ecNumber evidence="9">4.2.1.20</ecNumber>
    </recommendedName>
</protein>
<dbReference type="GeneID" id="17963969"/>
<reference evidence="11" key="1">
    <citation type="journal article" date="2014" name="J. Plant Res.">
        <title>Analysis of the complete plastid genome of the unicellular red alga Porphyridium purpureum.</title>
        <authorList>
            <person name="Tajima N."/>
            <person name="Sato S."/>
            <person name="Maruyama F."/>
            <person name="Kurokawa K."/>
            <person name="Ohta H."/>
            <person name="Tabata S."/>
            <person name="Sekine K."/>
            <person name="Moriyama T."/>
            <person name="Sato N."/>
        </authorList>
    </citation>
    <scope>NUCLEOTIDE SEQUENCE</scope>
</reference>
<dbReference type="Gene3D" id="3.20.20.70">
    <property type="entry name" value="Aldolase class I"/>
    <property type="match status" value="1"/>
</dbReference>
<dbReference type="UniPathway" id="UPA00035">
    <property type="reaction ID" value="UER00044"/>
</dbReference>